<organism evidence="7 8">
    <name type="scientific">Aquatica leii</name>
    <dbReference type="NCBI Taxonomy" id="1421715"/>
    <lineage>
        <taxon>Eukaryota</taxon>
        <taxon>Metazoa</taxon>
        <taxon>Ecdysozoa</taxon>
        <taxon>Arthropoda</taxon>
        <taxon>Hexapoda</taxon>
        <taxon>Insecta</taxon>
        <taxon>Pterygota</taxon>
        <taxon>Neoptera</taxon>
        <taxon>Endopterygota</taxon>
        <taxon>Coleoptera</taxon>
        <taxon>Polyphaga</taxon>
        <taxon>Elateriformia</taxon>
        <taxon>Elateroidea</taxon>
        <taxon>Lampyridae</taxon>
        <taxon>Luciolinae</taxon>
        <taxon>Aquatica</taxon>
    </lineage>
</organism>
<dbReference type="Gene3D" id="6.20.210.20">
    <property type="entry name" value="THAP domain"/>
    <property type="match status" value="1"/>
</dbReference>
<evidence type="ECO:0000313" key="7">
    <source>
        <dbReference type="EMBL" id="KAK4873143.1"/>
    </source>
</evidence>
<feature type="domain" description="THAP-type" evidence="6">
    <location>
        <begin position="1"/>
        <end position="80"/>
    </location>
</feature>
<dbReference type="EMBL" id="JARPUR010000007">
    <property type="protein sequence ID" value="KAK4873143.1"/>
    <property type="molecule type" value="Genomic_DNA"/>
</dbReference>
<dbReference type="InterPro" id="IPR026521">
    <property type="entry name" value="THAP2"/>
</dbReference>
<evidence type="ECO:0000259" key="6">
    <source>
        <dbReference type="PROSITE" id="PS50950"/>
    </source>
</evidence>
<dbReference type="SUPFAM" id="SSF57716">
    <property type="entry name" value="Glucocorticoid receptor-like (DNA-binding domain)"/>
    <property type="match status" value="1"/>
</dbReference>
<dbReference type="AlphaFoldDB" id="A0AAN7P1G1"/>
<dbReference type="PANTHER" id="PTHR47696">
    <property type="entry name" value="THAP DOMAIN-CONTAINING PROTEIN 2"/>
    <property type="match status" value="1"/>
</dbReference>
<protein>
    <recommendedName>
        <fullName evidence="6">THAP-type domain-containing protein</fullName>
    </recommendedName>
</protein>
<reference evidence="8" key="1">
    <citation type="submission" date="2023-01" db="EMBL/GenBank/DDBJ databases">
        <title>Key to firefly adult light organ development and bioluminescence: homeobox transcription factors regulate luciferase expression and transportation to peroxisome.</title>
        <authorList>
            <person name="Fu X."/>
        </authorList>
    </citation>
    <scope>NUCLEOTIDE SEQUENCE [LARGE SCALE GENOMIC DNA]</scope>
</reference>
<dbReference type="GO" id="GO:0003677">
    <property type="term" value="F:DNA binding"/>
    <property type="evidence" value="ECO:0007669"/>
    <property type="project" value="UniProtKB-UniRule"/>
</dbReference>
<dbReference type="Pfam" id="PF05485">
    <property type="entry name" value="THAP"/>
    <property type="match status" value="1"/>
</dbReference>
<dbReference type="InterPro" id="IPR006612">
    <property type="entry name" value="THAP_Znf"/>
</dbReference>
<keyword evidence="4 5" id="KW-0238">DNA-binding</keyword>
<dbReference type="SMART" id="SM00980">
    <property type="entry name" value="THAP"/>
    <property type="match status" value="1"/>
</dbReference>
<evidence type="ECO:0000256" key="3">
    <source>
        <dbReference type="ARBA" id="ARBA00022833"/>
    </source>
</evidence>
<dbReference type="InterPro" id="IPR038441">
    <property type="entry name" value="THAP_Znf_sf"/>
</dbReference>
<dbReference type="PROSITE" id="PS50950">
    <property type="entry name" value="ZF_THAP"/>
    <property type="match status" value="1"/>
</dbReference>
<evidence type="ECO:0000256" key="5">
    <source>
        <dbReference type="PROSITE-ProRule" id="PRU00309"/>
    </source>
</evidence>
<keyword evidence="3" id="KW-0862">Zinc</keyword>
<proteinExistence type="predicted"/>
<gene>
    <name evidence="7" type="ORF">RN001_015172</name>
</gene>
<evidence type="ECO:0000256" key="1">
    <source>
        <dbReference type="ARBA" id="ARBA00022723"/>
    </source>
</evidence>
<dbReference type="SMART" id="SM00692">
    <property type="entry name" value="DM3"/>
    <property type="match status" value="1"/>
</dbReference>
<evidence type="ECO:0000256" key="4">
    <source>
        <dbReference type="ARBA" id="ARBA00023125"/>
    </source>
</evidence>
<evidence type="ECO:0000256" key="2">
    <source>
        <dbReference type="ARBA" id="ARBA00022771"/>
    </source>
</evidence>
<sequence>MVTCSVYNCNSSHRRKEQGISFHRFPIDPTKRHVWIFNINRKDWVPSKNDRLCSRHFEQRYIYQTNEKMRLLNNAVPTLFLPSTKQSQSKESIKQYSSEDITSNHDPLALSSVETNLEPLNVVKPTITDSPLPSTTVEATATSQKQDLDKILCRVRKKNLEMSKTIKILRQSLRRSNKKIASLKSVIKSLKTNFVSEENVGQNYFLINESIKMYKCNQCDELIHSLDLNEDTNVKDFKCNKCVLSSSV</sequence>
<evidence type="ECO:0000313" key="8">
    <source>
        <dbReference type="Proteomes" id="UP001353858"/>
    </source>
</evidence>
<dbReference type="PANTHER" id="PTHR47696:SF1">
    <property type="entry name" value="THAP DOMAIN-CONTAINING PROTEIN 2"/>
    <property type="match status" value="1"/>
</dbReference>
<accession>A0AAN7P1G1</accession>
<name>A0AAN7P1G1_9COLE</name>
<dbReference type="GO" id="GO:0008270">
    <property type="term" value="F:zinc ion binding"/>
    <property type="evidence" value="ECO:0007669"/>
    <property type="project" value="UniProtKB-KW"/>
</dbReference>
<keyword evidence="2 5" id="KW-0863">Zinc-finger</keyword>
<comment type="caution">
    <text evidence="7">The sequence shown here is derived from an EMBL/GenBank/DDBJ whole genome shotgun (WGS) entry which is preliminary data.</text>
</comment>
<keyword evidence="1" id="KW-0479">Metal-binding</keyword>
<keyword evidence="8" id="KW-1185">Reference proteome</keyword>
<dbReference type="Proteomes" id="UP001353858">
    <property type="component" value="Unassembled WGS sequence"/>
</dbReference>